<feature type="transmembrane region" description="Helical" evidence="1">
    <location>
        <begin position="33"/>
        <end position="63"/>
    </location>
</feature>
<evidence type="ECO:0000313" key="2">
    <source>
        <dbReference type="EMBL" id="RPJ66993.1"/>
    </source>
</evidence>
<dbReference type="OrthoDB" id="5444697at2"/>
<proteinExistence type="predicted"/>
<dbReference type="Proteomes" id="UP000275281">
    <property type="component" value="Unassembled WGS sequence"/>
</dbReference>
<keyword evidence="1" id="KW-1133">Transmembrane helix</keyword>
<dbReference type="EMBL" id="RPOK01000002">
    <property type="protein sequence ID" value="RPJ66993.1"/>
    <property type="molecule type" value="Genomic_DNA"/>
</dbReference>
<dbReference type="InterPro" id="IPR038728">
    <property type="entry name" value="YkvI-like"/>
</dbReference>
<feature type="transmembrane region" description="Helical" evidence="1">
    <location>
        <begin position="84"/>
        <end position="106"/>
    </location>
</feature>
<feature type="transmembrane region" description="Helical" evidence="1">
    <location>
        <begin position="217"/>
        <end position="240"/>
    </location>
</feature>
<feature type="transmembrane region" description="Helical" evidence="1">
    <location>
        <begin position="185"/>
        <end position="205"/>
    </location>
</feature>
<dbReference type="AlphaFoldDB" id="A0A3N5Y226"/>
<comment type="caution">
    <text evidence="2">The sequence shown here is derived from an EMBL/GenBank/DDBJ whole genome shotgun (WGS) entry which is preliminary data.</text>
</comment>
<name>A0A3N5Y226_9ALTE</name>
<evidence type="ECO:0000256" key="1">
    <source>
        <dbReference type="SAM" id="Phobius"/>
    </source>
</evidence>
<evidence type="ECO:0008006" key="4">
    <source>
        <dbReference type="Google" id="ProtNLM"/>
    </source>
</evidence>
<reference evidence="2 3" key="1">
    <citation type="submission" date="2018-11" db="EMBL/GenBank/DDBJ databases">
        <authorList>
            <person name="Ye M.-Q."/>
            <person name="Du Z.-J."/>
        </authorList>
    </citation>
    <scope>NUCLEOTIDE SEQUENCE [LARGE SCALE GENOMIC DNA]</scope>
    <source>
        <strain evidence="2 3">U0105</strain>
    </source>
</reference>
<dbReference type="PRINTS" id="PR00173">
    <property type="entry name" value="EDTRNSPORT"/>
</dbReference>
<evidence type="ECO:0000313" key="3">
    <source>
        <dbReference type="Proteomes" id="UP000275281"/>
    </source>
</evidence>
<gene>
    <name evidence="2" type="ORF">DRW07_05465</name>
</gene>
<feature type="transmembrane region" description="Helical" evidence="1">
    <location>
        <begin position="260"/>
        <end position="282"/>
    </location>
</feature>
<dbReference type="PANTHER" id="PTHR37814">
    <property type="entry name" value="CONSERVED MEMBRANE PROTEIN"/>
    <property type="match status" value="1"/>
</dbReference>
<sequence length="365" mass="39772">MKDFFRIYLVPGFVFQSVVIGGGYATGRELIEFFFAAGPIGGILGLIVAGTIFGLVLAVAFEFARVHNAHDYRLFCKALLGRYWVLYEVAFLVLLVLILSVLASASGELLNQYAGLPIVYGTVLMMTIVGGLTYCGSDTIQRFLMFWSLLLYGVYIAMFVLTFWIKGEHVAHVYQASTVGHGWVAAGVLYSGYNLAIIPVVLFAVKQHISAKQSVGAGMFAGALSVIPAILFFVSMMAMYPQVGNFSFPSAALMNALELPLLSMIFHIVIFGTFIETGTALLHSVNDRIESSMLDLNRTFPTYLRPLVSIACLGGAIILGNSMGLIALIAQGYSLLTMVFMVVLVLPLITVGIWRIRRFTPSVPN</sequence>
<organism evidence="2 3">
    <name type="scientific">Alteromonas sediminis</name>
    <dbReference type="NCBI Taxonomy" id="2259342"/>
    <lineage>
        <taxon>Bacteria</taxon>
        <taxon>Pseudomonadati</taxon>
        <taxon>Pseudomonadota</taxon>
        <taxon>Gammaproteobacteria</taxon>
        <taxon>Alteromonadales</taxon>
        <taxon>Alteromonadaceae</taxon>
        <taxon>Alteromonas/Salinimonas group</taxon>
        <taxon>Alteromonas</taxon>
    </lineage>
</organism>
<protein>
    <recommendedName>
        <fullName evidence="4">Membrane protein YkvI</fullName>
    </recommendedName>
</protein>
<feature type="transmembrane region" description="Helical" evidence="1">
    <location>
        <begin position="335"/>
        <end position="356"/>
    </location>
</feature>
<keyword evidence="1" id="KW-0812">Transmembrane</keyword>
<accession>A0A3N5Y226</accession>
<feature type="transmembrane region" description="Helical" evidence="1">
    <location>
        <begin position="118"/>
        <end position="136"/>
    </location>
</feature>
<keyword evidence="3" id="KW-1185">Reference proteome</keyword>
<dbReference type="PANTHER" id="PTHR37814:SF1">
    <property type="entry name" value="MEMBRANE PROTEIN"/>
    <property type="match status" value="1"/>
</dbReference>
<feature type="transmembrane region" description="Helical" evidence="1">
    <location>
        <begin position="303"/>
        <end position="329"/>
    </location>
</feature>
<keyword evidence="1" id="KW-0472">Membrane</keyword>
<feature type="transmembrane region" description="Helical" evidence="1">
    <location>
        <begin position="7"/>
        <end position="27"/>
    </location>
</feature>
<dbReference type="RefSeq" id="WP_124026898.1">
    <property type="nucleotide sequence ID" value="NZ_JBHRSN010000015.1"/>
</dbReference>
<feature type="transmembrane region" description="Helical" evidence="1">
    <location>
        <begin position="143"/>
        <end position="165"/>
    </location>
</feature>